<evidence type="ECO:0000313" key="2">
    <source>
        <dbReference type="EMBL" id="AMD91284.1"/>
    </source>
</evidence>
<proteinExistence type="predicted"/>
<evidence type="ECO:0000256" key="1">
    <source>
        <dbReference type="SAM" id="MobiDB-lite"/>
    </source>
</evidence>
<dbReference type="EMBL" id="CP014229">
    <property type="protein sequence ID" value="AMD91284.1"/>
    <property type="molecule type" value="Genomic_DNA"/>
</dbReference>
<protein>
    <submittedName>
        <fullName evidence="2">Glycosyl transferase</fullName>
    </submittedName>
</protein>
<accession>A0A0X8JM55</accession>
<feature type="region of interest" description="Disordered" evidence="1">
    <location>
        <begin position="33"/>
        <end position="58"/>
    </location>
</feature>
<name>A0A0X8JM55_9BACT</name>
<organism evidence="2 3">
    <name type="scientific">Desulfovibrio fairfieldensis</name>
    <dbReference type="NCBI Taxonomy" id="44742"/>
    <lineage>
        <taxon>Bacteria</taxon>
        <taxon>Pseudomonadati</taxon>
        <taxon>Thermodesulfobacteriota</taxon>
        <taxon>Desulfovibrionia</taxon>
        <taxon>Desulfovibrionales</taxon>
        <taxon>Desulfovibrionaceae</taxon>
        <taxon>Desulfovibrio</taxon>
    </lineage>
</organism>
<reference evidence="3" key="1">
    <citation type="submission" date="2016-02" db="EMBL/GenBank/DDBJ databases">
        <authorList>
            <person name="Holder M.E."/>
            <person name="Ajami N.J."/>
            <person name="Petrosino J.F."/>
        </authorList>
    </citation>
    <scope>NUCLEOTIDE SEQUENCE [LARGE SCALE GENOMIC DNA]</scope>
    <source>
        <strain evidence="3">CCUG 45958</strain>
    </source>
</reference>
<dbReference type="GO" id="GO:0016740">
    <property type="term" value="F:transferase activity"/>
    <property type="evidence" value="ECO:0007669"/>
    <property type="project" value="UniProtKB-KW"/>
</dbReference>
<dbReference type="RefSeq" id="WP_062254372.1">
    <property type="nucleotide sequence ID" value="NZ_CP014229.1"/>
</dbReference>
<sequence length="144" mass="15821">MPSSSPSHQRSQAQPAPPDPIALAAMLQNAAQALLSSPAPRESPSPDDEGDDRPREEIRSYRFSPLALRGEKELLEEQNAEGLRELVSMASSSVMAFASLLELMDEAAKVDGFVIHILARELQRIGDLFFKIQDVYSTVELVET</sequence>
<keyword evidence="2" id="KW-0808">Transferase</keyword>
<dbReference type="KEGG" id="dfi:AXF13_14750"/>
<dbReference type="Proteomes" id="UP000069241">
    <property type="component" value="Chromosome"/>
</dbReference>
<gene>
    <name evidence="2" type="ORF">AXF13_14750</name>
</gene>
<feature type="compositionally biased region" description="Low complexity" evidence="1">
    <location>
        <begin position="33"/>
        <end position="42"/>
    </location>
</feature>
<keyword evidence="3" id="KW-1185">Reference proteome</keyword>
<feature type="region of interest" description="Disordered" evidence="1">
    <location>
        <begin position="1"/>
        <end position="21"/>
    </location>
</feature>
<evidence type="ECO:0000313" key="3">
    <source>
        <dbReference type="Proteomes" id="UP000069241"/>
    </source>
</evidence>
<feature type="compositionally biased region" description="Polar residues" evidence="1">
    <location>
        <begin position="1"/>
        <end position="14"/>
    </location>
</feature>
<dbReference type="AlphaFoldDB" id="A0A0X8JM55"/>